<dbReference type="EMBL" id="CAFBPI010000049">
    <property type="protein sequence ID" value="CAB5017814.1"/>
    <property type="molecule type" value="Genomic_DNA"/>
</dbReference>
<evidence type="ECO:0000313" key="9">
    <source>
        <dbReference type="EMBL" id="CAB4612449.1"/>
    </source>
</evidence>
<evidence type="ECO:0000313" key="8">
    <source>
        <dbReference type="EMBL" id="CAB4590498.1"/>
    </source>
</evidence>
<evidence type="ECO:0000256" key="1">
    <source>
        <dbReference type="ARBA" id="ARBA00004651"/>
    </source>
</evidence>
<sequence>MVKLRAGSKVQGSEDEAKKRRKIPDTAPLIGVLILMMVYFAFASEYFFQVENFKNVLANAAVTGIVCIPSTFLIIAGQIDLSVGSAAAVSGMMLAQVVNAHGVVLGLTSVLLFGLVFGVFNGFLVTVVGVNSLITTLGGLGFLYGVALLIGNGQTVGMDNFEWLGVAQPLNIPLPIVIFATLAALGAITLRYTKFGRSIYAIGSNPNAARVVGIRSNRIIFQTFVLSAVASSFAGAVLTSQLSAGSPNSGLGLELQVVTAIVLGGASLAGGRGSIFGTVLGLLIVGVLNNGLILLDVPTFWQRIAQGLMLILAVSFDSIRAKLNNTRS</sequence>
<dbReference type="AlphaFoldDB" id="A0A6J7QUN2"/>
<dbReference type="CDD" id="cd06579">
    <property type="entry name" value="TM_PBP1_transp_AraH_like"/>
    <property type="match status" value="1"/>
</dbReference>
<feature type="transmembrane region" description="Helical" evidence="6">
    <location>
        <begin position="127"/>
        <end position="150"/>
    </location>
</feature>
<feature type="transmembrane region" description="Helical" evidence="6">
    <location>
        <begin position="99"/>
        <end position="120"/>
    </location>
</feature>
<keyword evidence="2" id="KW-1003">Cell membrane</keyword>
<evidence type="ECO:0000256" key="2">
    <source>
        <dbReference type="ARBA" id="ARBA00022475"/>
    </source>
</evidence>
<name>A0A6J7QUN2_9ZZZZ</name>
<accession>A0A6J7QUN2</accession>
<keyword evidence="5 6" id="KW-0472">Membrane</keyword>
<dbReference type="EMBL" id="CAEZUD010000029">
    <property type="protein sequence ID" value="CAB4590498.1"/>
    <property type="molecule type" value="Genomic_DNA"/>
</dbReference>
<dbReference type="GO" id="GO:0005886">
    <property type="term" value="C:plasma membrane"/>
    <property type="evidence" value="ECO:0007669"/>
    <property type="project" value="UniProtKB-SubCell"/>
</dbReference>
<evidence type="ECO:0000256" key="5">
    <source>
        <dbReference type="ARBA" id="ARBA00023136"/>
    </source>
</evidence>
<proteinExistence type="predicted"/>
<dbReference type="EMBL" id="CAEZUY010000032">
    <property type="protein sequence ID" value="CAB4612449.1"/>
    <property type="molecule type" value="Genomic_DNA"/>
</dbReference>
<dbReference type="Pfam" id="PF02653">
    <property type="entry name" value="BPD_transp_2"/>
    <property type="match status" value="1"/>
</dbReference>
<keyword evidence="3 6" id="KW-0812">Transmembrane</keyword>
<evidence type="ECO:0000313" key="10">
    <source>
        <dbReference type="EMBL" id="CAB4729628.1"/>
    </source>
</evidence>
<feature type="transmembrane region" description="Helical" evidence="6">
    <location>
        <begin position="219"/>
        <end position="238"/>
    </location>
</feature>
<evidence type="ECO:0000256" key="6">
    <source>
        <dbReference type="SAM" id="Phobius"/>
    </source>
</evidence>
<feature type="transmembrane region" description="Helical" evidence="6">
    <location>
        <begin position="170"/>
        <end position="190"/>
    </location>
</feature>
<feature type="transmembrane region" description="Helical" evidence="6">
    <location>
        <begin position="60"/>
        <end position="79"/>
    </location>
</feature>
<comment type="subcellular location">
    <subcellularLocation>
        <location evidence="1">Cell membrane</location>
        <topology evidence="1">Multi-pass membrane protein</topology>
    </subcellularLocation>
</comment>
<keyword evidence="4 6" id="KW-1133">Transmembrane helix</keyword>
<dbReference type="PANTHER" id="PTHR32196:SF72">
    <property type="entry name" value="RIBOSE IMPORT PERMEASE PROTEIN RBSC"/>
    <property type="match status" value="1"/>
</dbReference>
<feature type="transmembrane region" description="Helical" evidence="6">
    <location>
        <begin position="29"/>
        <end position="48"/>
    </location>
</feature>
<evidence type="ECO:0000256" key="3">
    <source>
        <dbReference type="ARBA" id="ARBA00022692"/>
    </source>
</evidence>
<dbReference type="GO" id="GO:0022857">
    <property type="term" value="F:transmembrane transporter activity"/>
    <property type="evidence" value="ECO:0007669"/>
    <property type="project" value="InterPro"/>
</dbReference>
<dbReference type="InterPro" id="IPR001851">
    <property type="entry name" value="ABC_transp_permease"/>
</dbReference>
<evidence type="ECO:0000256" key="4">
    <source>
        <dbReference type="ARBA" id="ARBA00022989"/>
    </source>
</evidence>
<organism evidence="12">
    <name type="scientific">freshwater metagenome</name>
    <dbReference type="NCBI Taxonomy" id="449393"/>
    <lineage>
        <taxon>unclassified sequences</taxon>
        <taxon>metagenomes</taxon>
        <taxon>ecological metagenomes</taxon>
    </lineage>
</organism>
<dbReference type="EMBL" id="CAEZYL010000089">
    <property type="protein sequence ID" value="CAB4729628.1"/>
    <property type="molecule type" value="Genomic_DNA"/>
</dbReference>
<feature type="transmembrane region" description="Helical" evidence="6">
    <location>
        <begin position="275"/>
        <end position="294"/>
    </location>
</feature>
<dbReference type="EMBL" id="CAFBME010000107">
    <property type="protein sequence ID" value="CAB4901207.1"/>
    <property type="molecule type" value="Genomic_DNA"/>
</dbReference>
<dbReference type="PANTHER" id="PTHR32196">
    <property type="entry name" value="ABC TRANSPORTER PERMEASE PROTEIN YPHD-RELATED-RELATED"/>
    <property type="match status" value="1"/>
</dbReference>
<evidence type="ECO:0000313" key="7">
    <source>
        <dbReference type="EMBL" id="CAB4543477.1"/>
    </source>
</evidence>
<gene>
    <name evidence="7" type="ORF">UFOPK1380_01194</name>
    <name evidence="8" type="ORF">UFOPK1778_00669</name>
    <name evidence="9" type="ORF">UFOPK1863_00492</name>
    <name evidence="10" type="ORF">UFOPK2689_01091</name>
    <name evidence="11" type="ORF">UFOPK3555_00905</name>
    <name evidence="12" type="ORF">UFOPK4095_00830</name>
</gene>
<reference evidence="12" key="1">
    <citation type="submission" date="2020-05" db="EMBL/GenBank/DDBJ databases">
        <authorList>
            <person name="Chiriac C."/>
            <person name="Salcher M."/>
            <person name="Ghai R."/>
            <person name="Kavagutti S V."/>
        </authorList>
    </citation>
    <scope>NUCLEOTIDE SEQUENCE</scope>
</reference>
<protein>
    <submittedName>
        <fullName evidence="12">Unannotated protein</fullName>
    </submittedName>
</protein>
<evidence type="ECO:0000313" key="12">
    <source>
        <dbReference type="EMBL" id="CAB5017814.1"/>
    </source>
</evidence>
<dbReference type="EMBL" id="CAEZSC010000106">
    <property type="protein sequence ID" value="CAB4543477.1"/>
    <property type="molecule type" value="Genomic_DNA"/>
</dbReference>
<evidence type="ECO:0000313" key="11">
    <source>
        <dbReference type="EMBL" id="CAB4901207.1"/>
    </source>
</evidence>